<comment type="caution">
    <text evidence="4">The sequence shown here is derived from an EMBL/GenBank/DDBJ whole genome shotgun (WGS) entry which is preliminary data.</text>
</comment>
<organism evidence="4 5">
    <name type="scientific">Roseomonas elaeocarpi</name>
    <dbReference type="NCBI Taxonomy" id="907779"/>
    <lineage>
        <taxon>Bacteria</taxon>
        <taxon>Pseudomonadati</taxon>
        <taxon>Pseudomonadota</taxon>
        <taxon>Alphaproteobacteria</taxon>
        <taxon>Acetobacterales</taxon>
        <taxon>Roseomonadaceae</taxon>
        <taxon>Roseomonas</taxon>
    </lineage>
</organism>
<sequence>MKKLLTVAALATLVATAPGFAQNAGTSSHSRAAVRSQGHGLSAADRQFLEMAGPANMTEVELGKLASEKGSSPGIKLFGRWMASAHGFAGRELATITERNHDTKPGMAMTAEQKASVEKLRGMSGKEFDQEFLRVMVEDHQKAVALFQKEAQGGQDPMVRSFAQNIVPAVQEHLQQAQDLRQDLFNVGGEGAGRAANANAQGPAGSTQPAAGTTR</sequence>
<dbReference type="InterPro" id="IPR012347">
    <property type="entry name" value="Ferritin-like"/>
</dbReference>
<dbReference type="PANTHER" id="PTHR38593:SF1">
    <property type="entry name" value="BLR2558 PROTEIN"/>
    <property type="match status" value="1"/>
</dbReference>
<feature type="compositionally biased region" description="Low complexity" evidence="1">
    <location>
        <begin position="193"/>
        <end position="205"/>
    </location>
</feature>
<feature type="chain" id="PRO_5046712294" evidence="2">
    <location>
        <begin position="24"/>
        <end position="215"/>
    </location>
</feature>
<keyword evidence="5" id="KW-1185">Reference proteome</keyword>
<feature type="region of interest" description="Disordered" evidence="1">
    <location>
        <begin position="187"/>
        <end position="215"/>
    </location>
</feature>
<evidence type="ECO:0000256" key="2">
    <source>
        <dbReference type="SAM" id="SignalP"/>
    </source>
</evidence>
<reference evidence="4 5" key="1">
    <citation type="submission" date="2024-09" db="EMBL/GenBank/DDBJ databases">
        <authorList>
            <person name="Sun Q."/>
            <person name="Mori K."/>
        </authorList>
    </citation>
    <scope>NUCLEOTIDE SEQUENCE [LARGE SCALE GENOMIC DNA]</scope>
    <source>
        <strain evidence="4 5">TBRC 5777</strain>
    </source>
</reference>
<evidence type="ECO:0000256" key="1">
    <source>
        <dbReference type="SAM" id="MobiDB-lite"/>
    </source>
</evidence>
<name>A0ABV6JSL3_9PROT</name>
<keyword evidence="2" id="KW-0732">Signal</keyword>
<protein>
    <submittedName>
        <fullName evidence="4">DUF4142 domain-containing protein</fullName>
    </submittedName>
</protein>
<dbReference type="InterPro" id="IPR025419">
    <property type="entry name" value="DUF4142"/>
</dbReference>
<dbReference type="EMBL" id="JBHLUN010000003">
    <property type="protein sequence ID" value="MFC0407578.1"/>
    <property type="molecule type" value="Genomic_DNA"/>
</dbReference>
<proteinExistence type="predicted"/>
<evidence type="ECO:0000259" key="3">
    <source>
        <dbReference type="Pfam" id="PF13628"/>
    </source>
</evidence>
<gene>
    <name evidence="4" type="ORF">ACFFGY_04915</name>
</gene>
<dbReference type="Proteomes" id="UP001589865">
    <property type="component" value="Unassembled WGS sequence"/>
</dbReference>
<accession>A0ABV6JSL3</accession>
<evidence type="ECO:0000313" key="4">
    <source>
        <dbReference type="EMBL" id="MFC0407578.1"/>
    </source>
</evidence>
<dbReference type="RefSeq" id="WP_377043292.1">
    <property type="nucleotide sequence ID" value="NZ_JBHLUN010000003.1"/>
</dbReference>
<feature type="domain" description="DUF4142" evidence="3">
    <location>
        <begin position="44"/>
        <end position="180"/>
    </location>
</feature>
<feature type="signal peptide" evidence="2">
    <location>
        <begin position="1"/>
        <end position="23"/>
    </location>
</feature>
<dbReference type="Gene3D" id="1.20.1260.10">
    <property type="match status" value="1"/>
</dbReference>
<evidence type="ECO:0000313" key="5">
    <source>
        <dbReference type="Proteomes" id="UP001589865"/>
    </source>
</evidence>
<dbReference type="Pfam" id="PF13628">
    <property type="entry name" value="DUF4142"/>
    <property type="match status" value="1"/>
</dbReference>
<dbReference type="PANTHER" id="PTHR38593">
    <property type="entry name" value="BLR2558 PROTEIN"/>
    <property type="match status" value="1"/>
</dbReference>
<feature type="compositionally biased region" description="Polar residues" evidence="1">
    <location>
        <begin position="206"/>
        <end position="215"/>
    </location>
</feature>